<comment type="similarity">
    <text evidence="6">Belongs to the DyP-type peroxidase family.</text>
</comment>
<evidence type="ECO:0000256" key="7">
    <source>
        <dbReference type="SAM" id="MobiDB-lite"/>
    </source>
</evidence>
<dbReference type="InterPro" id="IPR011008">
    <property type="entry name" value="Dimeric_a/b-barrel"/>
</dbReference>
<dbReference type="SUPFAM" id="SSF54909">
    <property type="entry name" value="Dimeric alpha+beta barrel"/>
    <property type="match status" value="1"/>
</dbReference>
<evidence type="ECO:0000259" key="8">
    <source>
        <dbReference type="Pfam" id="PF04261"/>
    </source>
</evidence>
<dbReference type="GO" id="GO:0020037">
    <property type="term" value="F:heme binding"/>
    <property type="evidence" value="ECO:0007669"/>
    <property type="project" value="InterPro"/>
</dbReference>
<evidence type="ECO:0000256" key="6">
    <source>
        <dbReference type="ARBA" id="ARBA00025737"/>
    </source>
</evidence>
<dbReference type="Pfam" id="PF20628">
    <property type="entry name" value="Dyp_perox_C"/>
    <property type="match status" value="1"/>
</dbReference>
<evidence type="ECO:0000256" key="5">
    <source>
        <dbReference type="ARBA" id="ARBA00023004"/>
    </source>
</evidence>
<feature type="domain" description="Dyp-type peroxidase N-terminal" evidence="8">
    <location>
        <begin position="5"/>
        <end position="136"/>
    </location>
</feature>
<dbReference type="Pfam" id="PF04261">
    <property type="entry name" value="Dyp_perox_N"/>
    <property type="match status" value="1"/>
</dbReference>
<dbReference type="InterPro" id="IPR048327">
    <property type="entry name" value="Dyp_perox_N"/>
</dbReference>
<dbReference type="GO" id="GO:0046872">
    <property type="term" value="F:metal ion binding"/>
    <property type="evidence" value="ECO:0007669"/>
    <property type="project" value="UniProtKB-KW"/>
</dbReference>
<comment type="caution">
    <text evidence="10">The sequence shown here is derived from an EMBL/GenBank/DDBJ whole genome shotgun (WGS) entry which is preliminary data.</text>
</comment>
<dbReference type="GO" id="GO:0004601">
    <property type="term" value="F:peroxidase activity"/>
    <property type="evidence" value="ECO:0007669"/>
    <property type="project" value="UniProtKB-KW"/>
</dbReference>
<keyword evidence="5" id="KW-0408">Iron</keyword>
<proteinExistence type="inferred from homology"/>
<accession>A0AAJ4WBM7</accession>
<dbReference type="InterPro" id="IPR048328">
    <property type="entry name" value="Dyp_perox_C"/>
</dbReference>
<evidence type="ECO:0000256" key="2">
    <source>
        <dbReference type="ARBA" id="ARBA00022559"/>
    </source>
</evidence>
<keyword evidence="3" id="KW-0479">Metal-binding</keyword>
<keyword evidence="4" id="KW-0560">Oxidoreductase</keyword>
<keyword evidence="2 10" id="KW-0575">Peroxidase</keyword>
<evidence type="ECO:0000256" key="1">
    <source>
        <dbReference type="ARBA" id="ARBA00001970"/>
    </source>
</evidence>
<comment type="cofactor">
    <cofactor evidence="1">
        <name>heme b</name>
        <dbReference type="ChEBI" id="CHEBI:60344"/>
    </cofactor>
</comment>
<organism evidence="10 11">
    <name type="scientific">Pragia fontium DSM 5563 = ATCC 49100</name>
    <dbReference type="NCBI Taxonomy" id="1122977"/>
    <lineage>
        <taxon>Bacteria</taxon>
        <taxon>Pseudomonadati</taxon>
        <taxon>Pseudomonadota</taxon>
        <taxon>Gammaproteobacteria</taxon>
        <taxon>Enterobacterales</taxon>
        <taxon>Budviciaceae</taxon>
        <taxon>Pragia</taxon>
    </lineage>
</organism>
<dbReference type="Proteomes" id="UP000226420">
    <property type="component" value="Unassembled WGS sequence"/>
</dbReference>
<evidence type="ECO:0000313" key="10">
    <source>
        <dbReference type="EMBL" id="SFD04802.1"/>
    </source>
</evidence>
<feature type="region of interest" description="Disordered" evidence="7">
    <location>
        <begin position="197"/>
        <end position="219"/>
    </location>
</feature>
<dbReference type="PANTHER" id="PTHR30521:SF0">
    <property type="entry name" value="DYP-TYPE PEROXIDASE FAMILY PROTEIN"/>
    <property type="match status" value="1"/>
</dbReference>
<dbReference type="InterPro" id="IPR006314">
    <property type="entry name" value="Dyp_peroxidase"/>
</dbReference>
<dbReference type="NCBIfam" id="TIGR01413">
    <property type="entry name" value="Dyp_perox_fam"/>
    <property type="match status" value="1"/>
</dbReference>
<dbReference type="AlphaFoldDB" id="A0AAJ4WBM7"/>
<dbReference type="RefSeq" id="WP_074823286.1">
    <property type="nucleotide sequence ID" value="NZ_FOLW01000007.1"/>
</dbReference>
<dbReference type="PANTHER" id="PTHR30521">
    <property type="entry name" value="DEFERROCHELATASE/PEROXIDASE"/>
    <property type="match status" value="1"/>
</dbReference>
<dbReference type="GO" id="GO:0005829">
    <property type="term" value="C:cytosol"/>
    <property type="evidence" value="ECO:0007669"/>
    <property type="project" value="TreeGrafter"/>
</dbReference>
<dbReference type="PROSITE" id="PS51404">
    <property type="entry name" value="DYP_PEROXIDASE"/>
    <property type="match status" value="1"/>
</dbReference>
<gene>
    <name evidence="10" type="ORF">SAMN02745723_10769</name>
</gene>
<sequence length="303" mass="33146">MAQAQSGILPEHCRFGIFIEAKVIEAKAGRDLEQIRNGCKQFVSALNDLQQKFPEAALGAVVSFGSDLWKSLSAGQGAEELKPFKPLGNGLAPATQRDMLIHILSQRHDINFTLAQAALKAFGDAISVDEETHGFRWTEERDLSGFVDGTENPTGDARPGVGIIPTGQDAGGSYVMVQRYVHNLDVWNTMPVKAQENAMGRTKVDNEELPSDKRQPTSHLGRVDLKEDGAGLKIIRQSLPYGTASGDHGLFFIAYCARLHNIEQQLLSMFGEADGKTDQLLRFSKPVTGSYYFAPSLDKLLSL</sequence>
<evidence type="ECO:0000259" key="9">
    <source>
        <dbReference type="Pfam" id="PF20628"/>
    </source>
</evidence>
<evidence type="ECO:0000313" key="11">
    <source>
        <dbReference type="Proteomes" id="UP000226420"/>
    </source>
</evidence>
<name>A0AAJ4WBM7_9GAMM</name>
<feature type="domain" description="Dyp-type peroxidase C-terminal" evidence="9">
    <location>
        <begin position="139"/>
        <end position="298"/>
    </location>
</feature>
<evidence type="ECO:0000256" key="3">
    <source>
        <dbReference type="ARBA" id="ARBA00022723"/>
    </source>
</evidence>
<dbReference type="EMBL" id="FOLW01000007">
    <property type="protein sequence ID" value="SFD04802.1"/>
    <property type="molecule type" value="Genomic_DNA"/>
</dbReference>
<reference evidence="10 11" key="1">
    <citation type="submission" date="2016-10" db="EMBL/GenBank/DDBJ databases">
        <authorList>
            <person name="Varghese N."/>
            <person name="Submissions S."/>
        </authorList>
    </citation>
    <scope>NUCLEOTIDE SEQUENCE [LARGE SCALE GENOMIC DNA]</scope>
    <source>
        <strain evidence="10 11">DSM 5563</strain>
    </source>
</reference>
<feature type="compositionally biased region" description="Basic and acidic residues" evidence="7">
    <location>
        <begin position="202"/>
        <end position="219"/>
    </location>
</feature>
<protein>
    <submittedName>
        <fullName evidence="10">Iron-dependent peroxidase</fullName>
    </submittedName>
</protein>
<evidence type="ECO:0000256" key="4">
    <source>
        <dbReference type="ARBA" id="ARBA00023002"/>
    </source>
</evidence>